<keyword evidence="6" id="KW-0963">Cytoplasm</keyword>
<comment type="catalytic activity">
    <reaction evidence="23">
        <text>N(2)-(1-hydroxy-2-oxopropyl)-GTP + H2O = lactate + GTP + H(+)</text>
        <dbReference type="Rhea" id="RHEA:57256"/>
        <dbReference type="ChEBI" id="CHEBI:15377"/>
        <dbReference type="ChEBI" id="CHEBI:15378"/>
        <dbReference type="ChEBI" id="CHEBI:24996"/>
        <dbReference type="ChEBI" id="CHEBI:37565"/>
        <dbReference type="ChEBI" id="CHEBI:141570"/>
    </reaction>
</comment>
<feature type="domain" description="DJ-1/PfpI" evidence="27">
    <location>
        <begin position="58"/>
        <end position="222"/>
    </location>
</feature>
<dbReference type="GO" id="GO:0036524">
    <property type="term" value="F:protein deglycase activity"/>
    <property type="evidence" value="ECO:0007669"/>
    <property type="project" value="UniProtKB-EC"/>
</dbReference>
<evidence type="ECO:0000256" key="23">
    <source>
        <dbReference type="ARBA" id="ARBA00049200"/>
    </source>
</evidence>
<dbReference type="NCBIfam" id="TIGR01383">
    <property type="entry name" value="not_thiJ"/>
    <property type="match status" value="1"/>
</dbReference>
<evidence type="ECO:0000256" key="17">
    <source>
        <dbReference type="ARBA" id="ARBA00048622"/>
    </source>
</evidence>
<comment type="catalytic activity">
    <reaction evidence="22">
        <text>N(2)-(1-hydroxy-2-oxoethyl)-dGTP + H2O = dGTP + glycolate + H(+)</text>
        <dbReference type="Rhea" id="RHEA:57248"/>
        <dbReference type="ChEBI" id="CHEBI:15377"/>
        <dbReference type="ChEBI" id="CHEBI:15378"/>
        <dbReference type="ChEBI" id="CHEBI:29805"/>
        <dbReference type="ChEBI" id="CHEBI:61429"/>
        <dbReference type="ChEBI" id="CHEBI:141572"/>
    </reaction>
</comment>
<dbReference type="GO" id="GO:0016684">
    <property type="term" value="F:oxidoreductase activity, acting on peroxide as acceptor"/>
    <property type="evidence" value="ECO:0007669"/>
    <property type="project" value="TreeGrafter"/>
</dbReference>
<evidence type="ECO:0000313" key="28">
    <source>
        <dbReference type="EMBL" id="CAH1240700.1"/>
    </source>
</evidence>
<evidence type="ECO:0000256" key="2">
    <source>
        <dbReference type="ARBA" id="ARBA00000739"/>
    </source>
</evidence>
<proteinExistence type="inferred from homology"/>
<evidence type="ECO:0000256" key="7">
    <source>
        <dbReference type="ARBA" id="ARBA00023097"/>
    </source>
</evidence>
<dbReference type="EMBL" id="OV696696">
    <property type="protein sequence ID" value="CAH1240700.1"/>
    <property type="molecule type" value="Genomic_DNA"/>
</dbReference>
<evidence type="ECO:0000256" key="18">
    <source>
        <dbReference type="ARBA" id="ARBA00048786"/>
    </source>
</evidence>
<evidence type="ECO:0000256" key="10">
    <source>
        <dbReference type="ARBA" id="ARBA00031312"/>
    </source>
</evidence>
<evidence type="ECO:0000256" key="4">
    <source>
        <dbReference type="ARBA" id="ARBA00008542"/>
    </source>
</evidence>
<dbReference type="EC" id="3.5.1.124" evidence="5"/>
<evidence type="ECO:0000313" key="29">
    <source>
        <dbReference type="Proteomes" id="UP000838412"/>
    </source>
</evidence>
<evidence type="ECO:0000256" key="3">
    <source>
        <dbReference type="ARBA" id="ARBA00004496"/>
    </source>
</evidence>
<comment type="catalytic activity">
    <reaction evidence="26">
        <text>N(6)-(1-hydroxy-2-oxoethyl)-L-lysyl-[protein] + H2O = glycolate + L-lysyl-[protein] + H(+)</text>
        <dbReference type="Rhea" id="RHEA:57192"/>
        <dbReference type="Rhea" id="RHEA-COMP:9752"/>
        <dbReference type="Rhea" id="RHEA-COMP:14845"/>
        <dbReference type="ChEBI" id="CHEBI:15377"/>
        <dbReference type="ChEBI" id="CHEBI:15378"/>
        <dbReference type="ChEBI" id="CHEBI:29805"/>
        <dbReference type="ChEBI" id="CHEBI:29969"/>
        <dbReference type="ChEBI" id="CHEBI:141554"/>
        <dbReference type="EC" id="3.5.1.124"/>
    </reaction>
</comment>
<dbReference type="OrthoDB" id="543156at2759"/>
<comment type="catalytic activity">
    <reaction evidence="1">
        <text>an N(2)-(1-hydroxy-2-oxoethyl)-2'-deoxyguanosine in DNA + H2O = a 2'-deoxyguanosine in DNA + glycolate + H(+)</text>
        <dbReference type="Rhea" id="RHEA:57296"/>
        <dbReference type="Rhea" id="RHEA-COMP:11367"/>
        <dbReference type="Rhea" id="RHEA-COMP:14857"/>
        <dbReference type="ChEBI" id="CHEBI:15377"/>
        <dbReference type="ChEBI" id="CHEBI:15378"/>
        <dbReference type="ChEBI" id="CHEBI:29805"/>
        <dbReference type="ChEBI" id="CHEBI:85445"/>
        <dbReference type="ChEBI" id="CHEBI:141579"/>
    </reaction>
</comment>
<evidence type="ECO:0000256" key="20">
    <source>
        <dbReference type="ARBA" id="ARBA00048937"/>
    </source>
</evidence>
<dbReference type="SUPFAM" id="SSF52317">
    <property type="entry name" value="Class I glutamine amidotransferase-like"/>
    <property type="match status" value="1"/>
</dbReference>
<comment type="catalytic activity">
    <reaction evidence="17">
        <text>N(omega)-(1-hydroxy-2-oxoethyl)-L-arginyl-[protein] + H2O = L-arginyl-[protein] + glycolate + H(+)</text>
        <dbReference type="Rhea" id="RHEA:57188"/>
        <dbReference type="Rhea" id="RHEA-COMP:10532"/>
        <dbReference type="Rhea" id="RHEA-COMP:14844"/>
        <dbReference type="ChEBI" id="CHEBI:15377"/>
        <dbReference type="ChEBI" id="CHEBI:15378"/>
        <dbReference type="ChEBI" id="CHEBI:29805"/>
        <dbReference type="ChEBI" id="CHEBI:29965"/>
        <dbReference type="ChEBI" id="CHEBI:141553"/>
        <dbReference type="EC" id="3.5.1.124"/>
    </reaction>
</comment>
<evidence type="ECO:0000256" key="16">
    <source>
        <dbReference type="ARBA" id="ARBA00048587"/>
    </source>
</evidence>
<evidence type="ECO:0000256" key="21">
    <source>
        <dbReference type="ARBA" id="ARBA00048993"/>
    </source>
</evidence>
<evidence type="ECO:0000256" key="15">
    <source>
        <dbReference type="ARBA" id="ARBA00048443"/>
    </source>
</evidence>
<comment type="catalytic activity">
    <reaction evidence="18">
        <text>N(2)-(1-hydroxy-2-oxopropyl)-dGTP + H2O = lactate + dGTP + H(+)</text>
        <dbReference type="Rhea" id="RHEA:57244"/>
        <dbReference type="ChEBI" id="CHEBI:15377"/>
        <dbReference type="ChEBI" id="CHEBI:15378"/>
        <dbReference type="ChEBI" id="CHEBI:24996"/>
        <dbReference type="ChEBI" id="CHEBI:61429"/>
        <dbReference type="ChEBI" id="CHEBI:141569"/>
    </reaction>
</comment>
<keyword evidence="8" id="KW-0278">Fertilization</keyword>
<evidence type="ECO:0000256" key="6">
    <source>
        <dbReference type="ARBA" id="ARBA00022490"/>
    </source>
</evidence>
<dbReference type="GO" id="GO:0006979">
    <property type="term" value="P:response to oxidative stress"/>
    <property type="evidence" value="ECO:0007669"/>
    <property type="project" value="TreeGrafter"/>
</dbReference>
<protein>
    <recommendedName>
        <fullName evidence="5">protein deglycase</fullName>
        <ecNumber evidence="5">3.5.1.124</ecNumber>
    </recommendedName>
    <alternativeName>
        <fullName evidence="9">Maillard deglycase</fullName>
    </alternativeName>
    <alternativeName>
        <fullName evidence="10">Parkinsonism-associated deglycase</fullName>
    </alternativeName>
</protein>
<dbReference type="Pfam" id="PF01965">
    <property type="entry name" value="DJ-1_PfpI"/>
    <property type="match status" value="1"/>
</dbReference>
<organism evidence="28 29">
    <name type="scientific">Branchiostoma lanceolatum</name>
    <name type="common">Common lancelet</name>
    <name type="synonym">Amphioxus lanceolatum</name>
    <dbReference type="NCBI Taxonomy" id="7740"/>
    <lineage>
        <taxon>Eukaryota</taxon>
        <taxon>Metazoa</taxon>
        <taxon>Chordata</taxon>
        <taxon>Cephalochordata</taxon>
        <taxon>Leptocardii</taxon>
        <taxon>Amphioxiformes</taxon>
        <taxon>Branchiostomatidae</taxon>
        <taxon>Branchiostoma</taxon>
    </lineage>
</organism>
<evidence type="ECO:0000256" key="26">
    <source>
        <dbReference type="ARBA" id="ARBA00049474"/>
    </source>
</evidence>
<dbReference type="InterPro" id="IPR002818">
    <property type="entry name" value="DJ-1/PfpI"/>
</dbReference>
<comment type="catalytic activity">
    <reaction evidence="24">
        <text>N(2)-(1-hydroxy-2-oxoethyl)-GTP + H2O = glycolate + GTP + H(+)</text>
        <dbReference type="Rhea" id="RHEA:57252"/>
        <dbReference type="ChEBI" id="CHEBI:15377"/>
        <dbReference type="ChEBI" id="CHEBI:15378"/>
        <dbReference type="ChEBI" id="CHEBI:29805"/>
        <dbReference type="ChEBI" id="CHEBI:37565"/>
        <dbReference type="ChEBI" id="CHEBI:141571"/>
    </reaction>
</comment>
<dbReference type="GO" id="GO:1903189">
    <property type="term" value="P:glyoxal metabolic process"/>
    <property type="evidence" value="ECO:0007669"/>
    <property type="project" value="TreeGrafter"/>
</dbReference>
<dbReference type="GO" id="GO:0046295">
    <property type="term" value="P:glycolate biosynthetic process"/>
    <property type="evidence" value="ECO:0007669"/>
    <property type="project" value="TreeGrafter"/>
</dbReference>
<evidence type="ECO:0000256" key="19">
    <source>
        <dbReference type="ARBA" id="ARBA00048884"/>
    </source>
</evidence>
<dbReference type="Gene3D" id="3.40.50.880">
    <property type="match status" value="1"/>
</dbReference>
<dbReference type="CDD" id="cd03135">
    <property type="entry name" value="GATase1_DJ-1"/>
    <property type="match status" value="1"/>
</dbReference>
<evidence type="ECO:0000256" key="1">
    <source>
        <dbReference type="ARBA" id="ARBA00000456"/>
    </source>
</evidence>
<dbReference type="InterPro" id="IPR006287">
    <property type="entry name" value="DJ-1"/>
</dbReference>
<evidence type="ECO:0000256" key="11">
    <source>
        <dbReference type="ARBA" id="ARBA00047717"/>
    </source>
</evidence>
<comment type="catalytic activity">
    <reaction evidence="15">
        <text>an N(2)-(1-hydroxy-2-oxopropyl)-2'-deoxyguanosine in DNA + H2O = a 2'-deoxyguanosine in DNA + lactate + H(+)</text>
        <dbReference type="Rhea" id="RHEA:57300"/>
        <dbReference type="Rhea" id="RHEA-COMP:11367"/>
        <dbReference type="Rhea" id="RHEA-COMP:14856"/>
        <dbReference type="ChEBI" id="CHEBI:15377"/>
        <dbReference type="ChEBI" id="CHEBI:15378"/>
        <dbReference type="ChEBI" id="CHEBI:24996"/>
        <dbReference type="ChEBI" id="CHEBI:85445"/>
        <dbReference type="ChEBI" id="CHEBI:141578"/>
    </reaction>
</comment>
<keyword evidence="29" id="KW-1185">Reference proteome</keyword>
<evidence type="ECO:0000259" key="27">
    <source>
        <dbReference type="Pfam" id="PF01965"/>
    </source>
</evidence>
<comment type="subcellular location">
    <subcellularLocation>
        <location evidence="3">Cytoplasm</location>
    </subcellularLocation>
</comment>
<comment type="catalytic activity">
    <reaction evidence="12">
        <text>N(2)-(1-hydroxy-2-oxoethyl)-GDP + H2O = glycolate + GDP + H(+)</text>
        <dbReference type="Rhea" id="RHEA:57264"/>
        <dbReference type="ChEBI" id="CHEBI:15377"/>
        <dbReference type="ChEBI" id="CHEBI:15378"/>
        <dbReference type="ChEBI" id="CHEBI:29805"/>
        <dbReference type="ChEBI" id="CHEBI:58189"/>
        <dbReference type="ChEBI" id="CHEBI:141574"/>
    </reaction>
</comment>
<dbReference type="GO" id="GO:0005634">
    <property type="term" value="C:nucleus"/>
    <property type="evidence" value="ECO:0007669"/>
    <property type="project" value="TreeGrafter"/>
</dbReference>
<evidence type="ECO:0000256" key="5">
    <source>
        <dbReference type="ARBA" id="ARBA00012719"/>
    </source>
</evidence>
<evidence type="ECO:0000256" key="9">
    <source>
        <dbReference type="ARBA" id="ARBA00030958"/>
    </source>
</evidence>
<dbReference type="FunFam" id="3.40.50.880:FF:000022">
    <property type="entry name" value="protein deglycase DJ-1"/>
    <property type="match status" value="1"/>
</dbReference>
<dbReference type="InterPro" id="IPR050325">
    <property type="entry name" value="Prot/Nucl_acid_deglycase"/>
</dbReference>
<evidence type="ECO:0000256" key="25">
    <source>
        <dbReference type="ARBA" id="ARBA00049281"/>
    </source>
</evidence>
<evidence type="ECO:0000256" key="8">
    <source>
        <dbReference type="ARBA" id="ARBA00023279"/>
    </source>
</evidence>
<comment type="catalytic activity">
    <reaction evidence="2">
        <text>an N(2)-(1-hydroxy-2-oxoethyl)-guanosine in RNA + H2O = a guanosine in RNA + glycolate + H(+)</text>
        <dbReference type="Rhea" id="RHEA:57292"/>
        <dbReference type="Rhea" id="RHEA-COMP:14855"/>
        <dbReference type="Rhea" id="RHEA-COMP:14859"/>
        <dbReference type="ChEBI" id="CHEBI:15377"/>
        <dbReference type="ChEBI" id="CHEBI:15378"/>
        <dbReference type="ChEBI" id="CHEBI:29805"/>
        <dbReference type="ChEBI" id="CHEBI:74269"/>
        <dbReference type="ChEBI" id="CHEBI:141581"/>
    </reaction>
</comment>
<dbReference type="AlphaFoldDB" id="A0A8J9WHS4"/>
<comment type="catalytic activity">
    <reaction evidence="19">
        <text>N(omega)-(1-hydroxy-2-oxopropyl)-L-arginyl-[protein] + H2O = lactate + L-arginyl-[protein] + H(+)</text>
        <dbReference type="Rhea" id="RHEA:49548"/>
        <dbReference type="Rhea" id="RHEA-COMP:10532"/>
        <dbReference type="Rhea" id="RHEA-COMP:12428"/>
        <dbReference type="ChEBI" id="CHEBI:15377"/>
        <dbReference type="ChEBI" id="CHEBI:15378"/>
        <dbReference type="ChEBI" id="CHEBI:24996"/>
        <dbReference type="ChEBI" id="CHEBI:29965"/>
        <dbReference type="ChEBI" id="CHEBI:131708"/>
        <dbReference type="EC" id="3.5.1.124"/>
    </reaction>
</comment>
<name>A0A8J9WHS4_BRALA</name>
<sequence length="241" mass="25612">MAAAHPSWKLLSLVTKRVFFPVKRSQISSAVRFRLSTGFRDKPGRHFSTDNMGDEDVTALVILAEGAEEMETVISVDVMRRGGIKVTLAGLAGTNPVKCSRDVVICPDTSLDEARKKGPYDVVVLPGGLGGAKNLAASPKVKEVLQEQEGKGSLVAAVCAGPTALVSHGIGKGKTVTSHPSVQKVMEEAGHPYTEARVSRDGHIITSRGPGTCFEFALQIVETLRGKEVADKLVAPMLVKL</sequence>
<evidence type="ECO:0000256" key="14">
    <source>
        <dbReference type="ARBA" id="ARBA00048384"/>
    </source>
</evidence>
<dbReference type="GO" id="GO:0023051">
    <property type="term" value="P:regulation of signaling"/>
    <property type="evidence" value="ECO:0007669"/>
    <property type="project" value="UniProtKB-ARBA"/>
</dbReference>
<comment type="catalytic activity">
    <reaction evidence="20">
        <text>S-(1-hydroxy-2-oxoethyl)-L-cysteinyl-[protein] + H2O = glycolate + L-cysteinyl-[protein] + H(+)</text>
        <dbReference type="Rhea" id="RHEA:57196"/>
        <dbReference type="Rhea" id="RHEA-COMP:10131"/>
        <dbReference type="Rhea" id="RHEA-COMP:14846"/>
        <dbReference type="ChEBI" id="CHEBI:15377"/>
        <dbReference type="ChEBI" id="CHEBI:15378"/>
        <dbReference type="ChEBI" id="CHEBI:29805"/>
        <dbReference type="ChEBI" id="CHEBI:29950"/>
        <dbReference type="ChEBI" id="CHEBI:141555"/>
        <dbReference type="EC" id="3.5.1.124"/>
    </reaction>
</comment>
<keyword evidence="7" id="KW-0558">Oxidation</keyword>
<dbReference type="Proteomes" id="UP000838412">
    <property type="component" value="Chromosome 11"/>
</dbReference>
<comment type="catalytic activity">
    <reaction evidence="21">
        <text>N(2)-(1-hydroxy-2-oxopropyl)-GDP + H2O = lactate + GDP + H(+)</text>
        <dbReference type="Rhea" id="RHEA:57260"/>
        <dbReference type="ChEBI" id="CHEBI:15377"/>
        <dbReference type="ChEBI" id="CHEBI:15378"/>
        <dbReference type="ChEBI" id="CHEBI:24996"/>
        <dbReference type="ChEBI" id="CHEBI:58189"/>
        <dbReference type="ChEBI" id="CHEBI:141573"/>
    </reaction>
</comment>
<comment type="catalytic activity">
    <reaction evidence="16">
        <text>N(6)-(1-hydroxy-2-oxopropyl)-L-lysyl-[protein] + H2O = lactate + L-lysyl-[protein] + H(+)</text>
        <dbReference type="Rhea" id="RHEA:49552"/>
        <dbReference type="Rhea" id="RHEA-COMP:9752"/>
        <dbReference type="Rhea" id="RHEA-COMP:12429"/>
        <dbReference type="ChEBI" id="CHEBI:15377"/>
        <dbReference type="ChEBI" id="CHEBI:15378"/>
        <dbReference type="ChEBI" id="CHEBI:24996"/>
        <dbReference type="ChEBI" id="CHEBI:29969"/>
        <dbReference type="ChEBI" id="CHEBI:131709"/>
        <dbReference type="EC" id="3.5.1.124"/>
    </reaction>
</comment>
<dbReference type="GO" id="GO:0005739">
    <property type="term" value="C:mitochondrion"/>
    <property type="evidence" value="ECO:0007669"/>
    <property type="project" value="TreeGrafter"/>
</dbReference>
<comment type="catalytic activity">
    <reaction evidence="13">
        <text>N(2)-(1-hydroxy-2-oxoethyl)-GMP + H2O = glycolate + GMP + H(+)</text>
        <dbReference type="Rhea" id="RHEA:57304"/>
        <dbReference type="ChEBI" id="CHEBI:15377"/>
        <dbReference type="ChEBI" id="CHEBI:15378"/>
        <dbReference type="ChEBI" id="CHEBI:29805"/>
        <dbReference type="ChEBI" id="CHEBI:58115"/>
        <dbReference type="ChEBI" id="CHEBI:141576"/>
    </reaction>
</comment>
<comment type="catalytic activity">
    <reaction evidence="14">
        <text>an N(2)-(1-hydroxy-2-oxopropyl)-guanosine in RNA + H2O = a guanosine in RNA + lactate + H(+)</text>
        <dbReference type="Rhea" id="RHEA:57288"/>
        <dbReference type="Rhea" id="RHEA-COMP:14855"/>
        <dbReference type="Rhea" id="RHEA-COMP:14858"/>
        <dbReference type="ChEBI" id="CHEBI:15377"/>
        <dbReference type="ChEBI" id="CHEBI:15378"/>
        <dbReference type="ChEBI" id="CHEBI:24996"/>
        <dbReference type="ChEBI" id="CHEBI:74269"/>
        <dbReference type="ChEBI" id="CHEBI:141580"/>
    </reaction>
</comment>
<dbReference type="GO" id="GO:0007338">
    <property type="term" value="P:single fertilization"/>
    <property type="evidence" value="ECO:0007669"/>
    <property type="project" value="UniProtKB-KW"/>
</dbReference>
<dbReference type="PANTHER" id="PTHR48094">
    <property type="entry name" value="PROTEIN/NUCLEIC ACID DEGLYCASE DJ-1-RELATED"/>
    <property type="match status" value="1"/>
</dbReference>
<dbReference type="GO" id="GO:0010646">
    <property type="term" value="P:regulation of cell communication"/>
    <property type="evidence" value="ECO:0007669"/>
    <property type="project" value="UniProtKB-ARBA"/>
</dbReference>
<evidence type="ECO:0000256" key="22">
    <source>
        <dbReference type="ARBA" id="ARBA00049074"/>
    </source>
</evidence>
<evidence type="ECO:0000256" key="12">
    <source>
        <dbReference type="ARBA" id="ARBA00047824"/>
    </source>
</evidence>
<comment type="similarity">
    <text evidence="4">Belongs to the peptidase C56 family.</text>
</comment>
<dbReference type="InterPro" id="IPR029062">
    <property type="entry name" value="Class_I_gatase-like"/>
</dbReference>
<comment type="catalytic activity">
    <reaction evidence="25">
        <text>N(2)-(1-hydroxy-2-oxopropyl)-GMP + H2O = lactate + GMP + H(+)</text>
        <dbReference type="Rhea" id="RHEA:57268"/>
        <dbReference type="ChEBI" id="CHEBI:15377"/>
        <dbReference type="ChEBI" id="CHEBI:15378"/>
        <dbReference type="ChEBI" id="CHEBI:24996"/>
        <dbReference type="ChEBI" id="CHEBI:58115"/>
        <dbReference type="ChEBI" id="CHEBI:141575"/>
    </reaction>
</comment>
<dbReference type="PANTHER" id="PTHR48094:SF12">
    <property type="entry name" value="PARKINSON DISEASE PROTEIN 7 HOMOLOG"/>
    <property type="match status" value="1"/>
</dbReference>
<reference evidence="28" key="1">
    <citation type="submission" date="2022-01" db="EMBL/GenBank/DDBJ databases">
        <authorList>
            <person name="Braso-Vives M."/>
        </authorList>
    </citation>
    <scope>NUCLEOTIDE SEQUENCE</scope>
</reference>
<evidence type="ECO:0000256" key="13">
    <source>
        <dbReference type="ARBA" id="ARBA00048223"/>
    </source>
</evidence>
<comment type="catalytic activity">
    <reaction evidence="11">
        <text>S-(1-hydroxy-2-oxopropyl)-L-cysteinyl-[protein] + H2O = lactate + L-cysteinyl-[protein] + H(+)</text>
        <dbReference type="Rhea" id="RHEA:49556"/>
        <dbReference type="Rhea" id="RHEA-COMP:10131"/>
        <dbReference type="Rhea" id="RHEA-COMP:12430"/>
        <dbReference type="ChEBI" id="CHEBI:15377"/>
        <dbReference type="ChEBI" id="CHEBI:15378"/>
        <dbReference type="ChEBI" id="CHEBI:24996"/>
        <dbReference type="ChEBI" id="CHEBI:29950"/>
        <dbReference type="ChEBI" id="CHEBI:131710"/>
        <dbReference type="EC" id="3.5.1.124"/>
    </reaction>
</comment>
<gene>
    <name evidence="28" type="primary">PARK7</name>
    <name evidence="28" type="ORF">BLAG_LOCUS4552</name>
</gene>
<accession>A0A8J9WHS4</accession>
<evidence type="ECO:0000256" key="24">
    <source>
        <dbReference type="ARBA" id="ARBA00049222"/>
    </source>
</evidence>